<evidence type="ECO:0000256" key="3">
    <source>
        <dbReference type="ARBA" id="ARBA00022723"/>
    </source>
</evidence>
<dbReference type="Proteomes" id="UP000194420">
    <property type="component" value="Unassembled WGS sequence"/>
</dbReference>
<dbReference type="InterPro" id="IPR009050">
    <property type="entry name" value="Globin-like_sf"/>
</dbReference>
<dbReference type="GO" id="GO:0046872">
    <property type="term" value="F:metal ion binding"/>
    <property type="evidence" value="ECO:0007669"/>
    <property type="project" value="UniProtKB-KW"/>
</dbReference>
<reference evidence="7" key="1">
    <citation type="submission" date="2017-04" db="EMBL/GenBank/DDBJ databases">
        <authorList>
            <person name="Varghese N."/>
            <person name="Submissions S."/>
        </authorList>
    </citation>
    <scope>NUCLEOTIDE SEQUENCE [LARGE SCALE GENOMIC DNA]</scope>
</reference>
<keyword evidence="7" id="KW-1185">Reference proteome</keyword>
<feature type="binding site" description="distal binding residue" evidence="5">
    <location>
        <position position="127"/>
    </location>
    <ligand>
        <name>heme</name>
        <dbReference type="ChEBI" id="CHEBI:30413"/>
    </ligand>
    <ligandPart>
        <name>Fe</name>
        <dbReference type="ChEBI" id="CHEBI:18248"/>
    </ligandPart>
</feature>
<dbReference type="AlphaFoldDB" id="A0A1Y6EPV4"/>
<evidence type="ECO:0000256" key="2">
    <source>
        <dbReference type="ARBA" id="ARBA00022617"/>
    </source>
</evidence>
<dbReference type="GO" id="GO:0019825">
    <property type="term" value="F:oxygen binding"/>
    <property type="evidence" value="ECO:0007669"/>
    <property type="project" value="InterPro"/>
</dbReference>
<name>A0A1Y6EPV4_9SPHN</name>
<protein>
    <submittedName>
        <fullName evidence="6">Hemoglobin</fullName>
    </submittedName>
</protein>
<dbReference type="OrthoDB" id="9795814at2"/>
<sequence>MFASALVIALLQQTPAEGVDWDKEYGVEERVRDPETGEYPVDPYVEDNANAGAEPFSGDRLAAAFGGREGIARMAERTVEISESDPRISGIFVAHDTVRLKRTLSEQFCYLLNAGCDYSGRDMKSAHDGMGLTTADLNALVENLQQAMREADVPFRAQNKLLSKLAPMSRDVVER</sequence>
<keyword evidence="1" id="KW-0813">Transport</keyword>
<evidence type="ECO:0000256" key="1">
    <source>
        <dbReference type="ARBA" id="ARBA00022448"/>
    </source>
</evidence>
<dbReference type="Gene3D" id="1.10.490.10">
    <property type="entry name" value="Globins"/>
    <property type="match status" value="1"/>
</dbReference>
<keyword evidence="4 5" id="KW-0408">Iron</keyword>
<dbReference type="CDD" id="cd00454">
    <property type="entry name" value="TrHb1_N"/>
    <property type="match status" value="1"/>
</dbReference>
<dbReference type="RefSeq" id="WP_086436854.1">
    <property type="nucleotide sequence ID" value="NZ_FXWG01000001.1"/>
</dbReference>
<accession>A0A1Y6EPV4</accession>
<evidence type="ECO:0000256" key="5">
    <source>
        <dbReference type="PIRSR" id="PIRSR601486-1"/>
    </source>
</evidence>
<evidence type="ECO:0000256" key="4">
    <source>
        <dbReference type="ARBA" id="ARBA00023004"/>
    </source>
</evidence>
<evidence type="ECO:0000313" key="6">
    <source>
        <dbReference type="EMBL" id="SMQ64366.1"/>
    </source>
</evidence>
<keyword evidence="3 5" id="KW-0479">Metal-binding</keyword>
<dbReference type="EMBL" id="FXWG01000001">
    <property type="protein sequence ID" value="SMQ64366.1"/>
    <property type="molecule type" value="Genomic_DNA"/>
</dbReference>
<dbReference type="SUPFAM" id="SSF46458">
    <property type="entry name" value="Globin-like"/>
    <property type="match status" value="1"/>
</dbReference>
<dbReference type="Pfam" id="PF01152">
    <property type="entry name" value="Bac_globin"/>
    <property type="match status" value="1"/>
</dbReference>
<gene>
    <name evidence="6" type="ORF">SAMN06297468_1001</name>
</gene>
<dbReference type="InterPro" id="IPR012292">
    <property type="entry name" value="Globin/Proto"/>
</dbReference>
<dbReference type="GO" id="GO:0020037">
    <property type="term" value="F:heme binding"/>
    <property type="evidence" value="ECO:0007669"/>
    <property type="project" value="InterPro"/>
</dbReference>
<proteinExistence type="predicted"/>
<keyword evidence="2 5" id="KW-0349">Heme</keyword>
<evidence type="ECO:0000313" key="7">
    <source>
        <dbReference type="Proteomes" id="UP000194420"/>
    </source>
</evidence>
<organism evidence="6 7">
    <name type="scientific">Altererythrobacter xiamenensis</name>
    <dbReference type="NCBI Taxonomy" id="1316679"/>
    <lineage>
        <taxon>Bacteria</taxon>
        <taxon>Pseudomonadati</taxon>
        <taxon>Pseudomonadota</taxon>
        <taxon>Alphaproteobacteria</taxon>
        <taxon>Sphingomonadales</taxon>
        <taxon>Erythrobacteraceae</taxon>
        <taxon>Altererythrobacter</taxon>
    </lineage>
</organism>
<dbReference type="InterPro" id="IPR001486">
    <property type="entry name" value="Hemoglobin_trunc"/>
</dbReference>